<reference evidence="2" key="1">
    <citation type="journal article" date="2022" name="Mol. Ecol. Resour.">
        <title>The genomes of chicory, endive, great burdock and yacon provide insights into Asteraceae palaeo-polyploidization history and plant inulin production.</title>
        <authorList>
            <person name="Fan W."/>
            <person name="Wang S."/>
            <person name="Wang H."/>
            <person name="Wang A."/>
            <person name="Jiang F."/>
            <person name="Liu H."/>
            <person name="Zhao H."/>
            <person name="Xu D."/>
            <person name="Zhang Y."/>
        </authorList>
    </citation>
    <scope>NUCLEOTIDE SEQUENCE [LARGE SCALE GENOMIC DNA]</scope>
    <source>
        <strain evidence="2">cv. Punajuju</strain>
    </source>
</reference>
<name>A0ACB9F3E7_CICIN</name>
<comment type="caution">
    <text evidence="1">The sequence shown here is derived from an EMBL/GenBank/DDBJ whole genome shotgun (WGS) entry which is preliminary data.</text>
</comment>
<dbReference type="EMBL" id="CM042011">
    <property type="protein sequence ID" value="KAI3765475.1"/>
    <property type="molecule type" value="Genomic_DNA"/>
</dbReference>
<sequence length="85" mass="9716">MGRRFPCQTPSQSTSKQQSSKSTVHNQICNFYYATPSHILSRSSTHPIPLSLTSRFSVTNSFLFCFFWFSLTHTKTGKHTEQDPV</sequence>
<protein>
    <submittedName>
        <fullName evidence="1">Uncharacterized protein</fullName>
    </submittedName>
</protein>
<dbReference type="Proteomes" id="UP001055811">
    <property type="component" value="Linkage Group LG03"/>
</dbReference>
<accession>A0ACB9F3E7</accession>
<evidence type="ECO:0000313" key="2">
    <source>
        <dbReference type="Proteomes" id="UP001055811"/>
    </source>
</evidence>
<proteinExistence type="predicted"/>
<evidence type="ECO:0000313" key="1">
    <source>
        <dbReference type="EMBL" id="KAI3765475.1"/>
    </source>
</evidence>
<reference evidence="1 2" key="2">
    <citation type="journal article" date="2022" name="Mol. Ecol. Resour.">
        <title>The genomes of chicory, endive, great burdock and yacon provide insights into Asteraceae paleo-polyploidization history and plant inulin production.</title>
        <authorList>
            <person name="Fan W."/>
            <person name="Wang S."/>
            <person name="Wang H."/>
            <person name="Wang A."/>
            <person name="Jiang F."/>
            <person name="Liu H."/>
            <person name="Zhao H."/>
            <person name="Xu D."/>
            <person name="Zhang Y."/>
        </authorList>
    </citation>
    <scope>NUCLEOTIDE SEQUENCE [LARGE SCALE GENOMIC DNA]</scope>
    <source>
        <strain evidence="2">cv. Punajuju</strain>
        <tissue evidence="1">Leaves</tissue>
    </source>
</reference>
<gene>
    <name evidence="1" type="ORF">L2E82_15510</name>
</gene>
<keyword evidence="2" id="KW-1185">Reference proteome</keyword>
<organism evidence="1 2">
    <name type="scientific">Cichorium intybus</name>
    <name type="common">Chicory</name>
    <dbReference type="NCBI Taxonomy" id="13427"/>
    <lineage>
        <taxon>Eukaryota</taxon>
        <taxon>Viridiplantae</taxon>
        <taxon>Streptophyta</taxon>
        <taxon>Embryophyta</taxon>
        <taxon>Tracheophyta</taxon>
        <taxon>Spermatophyta</taxon>
        <taxon>Magnoliopsida</taxon>
        <taxon>eudicotyledons</taxon>
        <taxon>Gunneridae</taxon>
        <taxon>Pentapetalae</taxon>
        <taxon>asterids</taxon>
        <taxon>campanulids</taxon>
        <taxon>Asterales</taxon>
        <taxon>Asteraceae</taxon>
        <taxon>Cichorioideae</taxon>
        <taxon>Cichorieae</taxon>
        <taxon>Cichoriinae</taxon>
        <taxon>Cichorium</taxon>
    </lineage>
</organism>